<dbReference type="Proteomes" id="UP000245728">
    <property type="component" value="Chromosome"/>
</dbReference>
<organism evidence="4 5">
    <name type="scientific">Saliniradius amylolyticus</name>
    <dbReference type="NCBI Taxonomy" id="2183582"/>
    <lineage>
        <taxon>Bacteria</taxon>
        <taxon>Pseudomonadati</taxon>
        <taxon>Pseudomonadota</taxon>
        <taxon>Gammaproteobacteria</taxon>
        <taxon>Alteromonadales</taxon>
        <taxon>Alteromonadaceae</taxon>
        <taxon>Saliniradius</taxon>
    </lineage>
</organism>
<dbReference type="KEGG" id="salh:HMF8227_01508"/>
<dbReference type="AlphaFoldDB" id="A0A2S2E2W9"/>
<evidence type="ECO:0000256" key="3">
    <source>
        <dbReference type="SAM" id="SignalP"/>
    </source>
</evidence>
<feature type="chain" id="PRO_5015728349" evidence="3">
    <location>
        <begin position="29"/>
        <end position="423"/>
    </location>
</feature>
<evidence type="ECO:0000313" key="4">
    <source>
        <dbReference type="EMBL" id="AWL11983.1"/>
    </source>
</evidence>
<dbReference type="PANTHER" id="PTHR43649:SF12">
    <property type="entry name" value="DIACETYLCHITOBIOSE BINDING PROTEIN DASA"/>
    <property type="match status" value="1"/>
</dbReference>
<dbReference type="PANTHER" id="PTHR43649">
    <property type="entry name" value="ARABINOSE-BINDING PROTEIN-RELATED"/>
    <property type="match status" value="1"/>
</dbReference>
<proteinExistence type="inferred from homology"/>
<reference evidence="4 5" key="1">
    <citation type="submission" date="2018-05" db="EMBL/GenBank/DDBJ databases">
        <title>Salinimonas sp. HMF8227 Genome sequencing and assembly.</title>
        <authorList>
            <person name="Kang H."/>
            <person name="Kang J."/>
            <person name="Cha I."/>
            <person name="Kim H."/>
            <person name="Joh K."/>
        </authorList>
    </citation>
    <scope>NUCLEOTIDE SEQUENCE [LARGE SCALE GENOMIC DNA]</scope>
    <source>
        <strain evidence="4 5">HMF8227</strain>
    </source>
</reference>
<keyword evidence="4" id="KW-0449">Lipoprotein</keyword>
<keyword evidence="5" id="KW-1185">Reference proteome</keyword>
<dbReference type="InterPro" id="IPR050490">
    <property type="entry name" value="Bact_solute-bd_prot1"/>
</dbReference>
<evidence type="ECO:0000256" key="2">
    <source>
        <dbReference type="ARBA" id="ARBA00008520"/>
    </source>
</evidence>
<dbReference type="Pfam" id="PF01547">
    <property type="entry name" value="SBP_bac_1"/>
    <property type="match status" value="1"/>
</dbReference>
<name>A0A2S2E2W9_9ALTE</name>
<dbReference type="SUPFAM" id="SSF53850">
    <property type="entry name" value="Periplasmic binding protein-like II"/>
    <property type="match status" value="1"/>
</dbReference>
<dbReference type="EMBL" id="CP029347">
    <property type="protein sequence ID" value="AWL11983.1"/>
    <property type="molecule type" value="Genomic_DNA"/>
</dbReference>
<dbReference type="GO" id="GO:0042597">
    <property type="term" value="C:periplasmic space"/>
    <property type="evidence" value="ECO:0007669"/>
    <property type="project" value="UniProtKB-SubCell"/>
</dbReference>
<dbReference type="InterPro" id="IPR006059">
    <property type="entry name" value="SBP"/>
</dbReference>
<comment type="subcellular location">
    <subcellularLocation>
        <location evidence="1">Periplasm</location>
    </subcellularLocation>
</comment>
<protein>
    <submittedName>
        <fullName evidence="4">Putative lipoprotein in oleD 5'region</fullName>
    </submittedName>
</protein>
<comment type="similarity">
    <text evidence="2">Belongs to the bacterial solute-binding protein 1 family.</text>
</comment>
<evidence type="ECO:0000313" key="5">
    <source>
        <dbReference type="Proteomes" id="UP000245728"/>
    </source>
</evidence>
<evidence type="ECO:0000256" key="1">
    <source>
        <dbReference type="ARBA" id="ARBA00004418"/>
    </source>
</evidence>
<dbReference type="Gene3D" id="3.40.190.10">
    <property type="entry name" value="Periplasmic binding protein-like II"/>
    <property type="match status" value="2"/>
</dbReference>
<dbReference type="CDD" id="cd13585">
    <property type="entry name" value="PBP2_TMBP_like"/>
    <property type="match status" value="1"/>
</dbReference>
<dbReference type="OrthoDB" id="9804061at2"/>
<sequence>MGLTMRPLRLICRPLIMGLLLCSGPALSAVQIQFWTMQLSPFHDEYVNGLIERFEADHPDIRVKWVDVPWKEMEKKMLASVAARTAPDVVNLNPQFSSKLASYGALADPEDYLTQSQVNRFLPAIWKANRYHGQTFAIPWYLSTTITIYNRQMMQQADVSVPETHEGILEAAKTIKKKLGKYTYFPAMDGSKPLEDLVTSGAKLVNDSQTAAGFNTGQGREFFELYRQLYQQELIPKNVLTEGHHKAVDLFQSGQLAMISTGMQFLNTIKINAPDLYQQIDVAPQLGAQSGRFNVAAMNLAVPMLSRHKHAAFEFAAFVTNAENQMALAKRVPLLPSTKASYQSDFFQPKDSQAPKSLFEKARYVSAEQVLEGHVLVPPLPKYSKLRNSFVRNLQSAMVGKLSVDEAVQQAADTWALFLGDRS</sequence>
<accession>A0A2S2E2W9</accession>
<feature type="signal peptide" evidence="3">
    <location>
        <begin position="1"/>
        <end position="28"/>
    </location>
</feature>
<keyword evidence="3" id="KW-0732">Signal</keyword>
<gene>
    <name evidence="4" type="ORF">HMF8227_01508</name>
</gene>